<dbReference type="EMBL" id="CM040473">
    <property type="protein sequence ID" value="MCI4390435.1"/>
    <property type="molecule type" value="Genomic_DNA"/>
</dbReference>
<dbReference type="Proteomes" id="UP000829447">
    <property type="component" value="Linkage Group LG20"/>
</dbReference>
<comment type="caution">
    <text evidence="1">The sequence shown here is derived from an EMBL/GenBank/DDBJ whole genome shotgun (WGS) entry which is preliminary data.</text>
</comment>
<name>A0ACC5XIN7_PANGG</name>
<proteinExistence type="predicted"/>
<organism evidence="1 2">
    <name type="scientific">Pangasianodon gigas</name>
    <name type="common">Mekong giant catfish</name>
    <name type="synonym">Pangasius gigas</name>
    <dbReference type="NCBI Taxonomy" id="30993"/>
    <lineage>
        <taxon>Eukaryota</taxon>
        <taxon>Metazoa</taxon>
        <taxon>Chordata</taxon>
        <taxon>Craniata</taxon>
        <taxon>Vertebrata</taxon>
        <taxon>Euteleostomi</taxon>
        <taxon>Actinopterygii</taxon>
        <taxon>Neopterygii</taxon>
        <taxon>Teleostei</taxon>
        <taxon>Ostariophysi</taxon>
        <taxon>Siluriformes</taxon>
        <taxon>Pangasiidae</taxon>
        <taxon>Pangasianodon</taxon>
    </lineage>
</organism>
<sequence>MEEAYTALYQEFLRLQLLCLKQAEMLQHLTEALRKHQGVAPVFNGNFEDLYSEPDQYRCDGLVAFTHAEDRAQAAHVHKQVAHTHTPAAHTHTPAAHTHTPALHPAGITDDSVVFPLAGALNRLHLEPVQEKVEVDGEASASGQCETEKHNILDELRQVEQRWYSSQTPKQQQQQQKQQRRPWSSSFLTSEMLSEAGGMLMSRVTLHSQVCEFCHAVFPGHTTTRGEFLRHLTTHIS</sequence>
<accession>A0ACC5XIN7</accession>
<reference evidence="1 2" key="1">
    <citation type="journal article" date="2022" name="bioRxiv">
        <title>An ancient truncated duplication of the anti-Mullerian hormone receptor type 2 gene is a potential conserved master sex determinant in the Pangasiidae catfish family.</title>
        <authorList>
            <person name="Wen M."/>
            <person name="Pan Q."/>
            <person name="Jouanno E."/>
            <person name="Montfort J."/>
            <person name="Zahm M."/>
            <person name="Cabau C."/>
            <person name="Klopp C."/>
            <person name="Iampietro C."/>
            <person name="Roques C."/>
            <person name="Bouchez O."/>
            <person name="Castinel A."/>
            <person name="Donnadieu C."/>
            <person name="Parrinello H."/>
            <person name="Poncet C."/>
            <person name="Belmonte E."/>
            <person name="Gautier V."/>
            <person name="Avarre J.-C."/>
            <person name="Dugue R."/>
            <person name="Gustiano R."/>
            <person name="Ha T.T.T."/>
            <person name="Campet M."/>
            <person name="Sriphairoj K."/>
            <person name="Ribolli J."/>
            <person name="de Almeida F.L."/>
            <person name="Desvignes T."/>
            <person name="Postlethwait J.H."/>
            <person name="Bucao C.F."/>
            <person name="Robinson-Rechavi M."/>
            <person name="Bobe J."/>
            <person name="Herpin A."/>
            <person name="Guiguen Y."/>
        </authorList>
    </citation>
    <scope>NUCLEOTIDE SEQUENCE [LARGE SCALE GENOMIC DNA]</scope>
    <source>
        <strain evidence="1">YG-Dec2019</strain>
    </source>
</reference>
<keyword evidence="2" id="KW-1185">Reference proteome</keyword>
<evidence type="ECO:0000313" key="1">
    <source>
        <dbReference type="EMBL" id="MCI4390435.1"/>
    </source>
</evidence>
<protein>
    <submittedName>
        <fullName evidence="1">Uncharacterized protein</fullName>
    </submittedName>
</protein>
<gene>
    <name evidence="1" type="ORF">PGIGA_G00122420</name>
</gene>
<evidence type="ECO:0000313" key="2">
    <source>
        <dbReference type="Proteomes" id="UP000829447"/>
    </source>
</evidence>